<gene>
    <name evidence="2" type="ORF">HPG69_011165</name>
</gene>
<protein>
    <submittedName>
        <fullName evidence="2">Uncharacterized protein</fullName>
    </submittedName>
</protein>
<name>A0A7J7EGQ1_DICBM</name>
<feature type="region of interest" description="Disordered" evidence="1">
    <location>
        <begin position="1"/>
        <end position="69"/>
    </location>
</feature>
<sequence>MGWEWSRVDAAKSLRPPATPLQPRSSNRPWGSGPHSTRWGARPRGHKTQPAGVAAPATPQWVTRPGAAPERAQWKTLLTGQSSRPREHPSLTLPHLTASAPTWEGSKRRWPCHAQPLAALAAFQCACCWHTPGPGGSGEEHHLSLERPKGDRHRLRGWVSGSAALAGGPESEQPHPGSRLRPCPHWVRLPIALPCSCQHSNFPAASFLPQRTSLKTHLHCREARHCPQPLGAPSTSSRQSSTCRLAPPDLQSP</sequence>
<evidence type="ECO:0000313" key="2">
    <source>
        <dbReference type="EMBL" id="KAF5914972.1"/>
    </source>
</evidence>
<evidence type="ECO:0000256" key="1">
    <source>
        <dbReference type="SAM" id="MobiDB-lite"/>
    </source>
</evidence>
<dbReference type="EMBL" id="JACDTQ010003016">
    <property type="protein sequence ID" value="KAF5914972.1"/>
    <property type="molecule type" value="Genomic_DNA"/>
</dbReference>
<dbReference type="AlphaFoldDB" id="A0A7J7EGQ1"/>
<feature type="compositionally biased region" description="Polar residues" evidence="1">
    <location>
        <begin position="233"/>
        <end position="243"/>
    </location>
</feature>
<proteinExistence type="predicted"/>
<dbReference type="Proteomes" id="UP000551758">
    <property type="component" value="Unassembled WGS sequence"/>
</dbReference>
<feature type="compositionally biased region" description="Basic and acidic residues" evidence="1">
    <location>
        <begin position="1"/>
        <end position="12"/>
    </location>
</feature>
<organism evidence="2 3">
    <name type="scientific">Diceros bicornis minor</name>
    <name type="common">South-central black rhinoceros</name>
    <dbReference type="NCBI Taxonomy" id="77932"/>
    <lineage>
        <taxon>Eukaryota</taxon>
        <taxon>Metazoa</taxon>
        <taxon>Chordata</taxon>
        <taxon>Craniata</taxon>
        <taxon>Vertebrata</taxon>
        <taxon>Euteleostomi</taxon>
        <taxon>Mammalia</taxon>
        <taxon>Eutheria</taxon>
        <taxon>Laurasiatheria</taxon>
        <taxon>Perissodactyla</taxon>
        <taxon>Rhinocerotidae</taxon>
        <taxon>Diceros</taxon>
    </lineage>
</organism>
<evidence type="ECO:0000313" key="3">
    <source>
        <dbReference type="Proteomes" id="UP000551758"/>
    </source>
</evidence>
<feature type="region of interest" description="Disordered" evidence="1">
    <location>
        <begin position="228"/>
        <end position="253"/>
    </location>
</feature>
<keyword evidence="3" id="KW-1185">Reference proteome</keyword>
<comment type="caution">
    <text evidence="2">The sequence shown here is derived from an EMBL/GenBank/DDBJ whole genome shotgun (WGS) entry which is preliminary data.</text>
</comment>
<reference evidence="2 3" key="1">
    <citation type="journal article" date="2020" name="Mol. Biol. Evol.">
        <title>Interspecific Gene Flow and the Evolution of Specialization in Black and White Rhinoceros.</title>
        <authorList>
            <person name="Moodley Y."/>
            <person name="Westbury M.V."/>
            <person name="Russo I.M."/>
            <person name="Gopalakrishnan S."/>
            <person name="Rakotoarivelo A."/>
            <person name="Olsen R.A."/>
            <person name="Prost S."/>
            <person name="Tunstall T."/>
            <person name="Ryder O.A."/>
            <person name="Dalen L."/>
            <person name="Bruford M.W."/>
        </authorList>
    </citation>
    <scope>NUCLEOTIDE SEQUENCE [LARGE SCALE GENOMIC DNA]</scope>
    <source>
        <strain evidence="2">SBR-YM</strain>
        <tissue evidence="2">Skin</tissue>
    </source>
</reference>
<accession>A0A7J7EGQ1</accession>